<accession>A0A8C2LPF4</accession>
<evidence type="ECO:0000313" key="3">
    <source>
        <dbReference type="Proteomes" id="UP000694386"/>
    </source>
</evidence>
<dbReference type="PANTHER" id="PTHR35440:SF1">
    <property type="entry name" value="TESTIS-EXPRESSED PROTEIN 36"/>
    <property type="match status" value="1"/>
</dbReference>
<dbReference type="OMA" id="SWFPHIG"/>
<name>A0A8C2LPF4_CRIGR</name>
<dbReference type="PANTHER" id="PTHR35440">
    <property type="entry name" value="TESTIS-EXPRESSED PROTEIN 36"/>
    <property type="match status" value="1"/>
</dbReference>
<organism evidence="2 3">
    <name type="scientific">Cricetulus griseus</name>
    <name type="common">Chinese hamster</name>
    <name type="synonym">Cricetulus barabensis griseus</name>
    <dbReference type="NCBI Taxonomy" id="10029"/>
    <lineage>
        <taxon>Eukaryota</taxon>
        <taxon>Metazoa</taxon>
        <taxon>Chordata</taxon>
        <taxon>Craniata</taxon>
        <taxon>Vertebrata</taxon>
        <taxon>Euteleostomi</taxon>
        <taxon>Mammalia</taxon>
        <taxon>Eutheria</taxon>
        <taxon>Euarchontoglires</taxon>
        <taxon>Glires</taxon>
        <taxon>Rodentia</taxon>
        <taxon>Myomorpha</taxon>
        <taxon>Muroidea</taxon>
        <taxon>Cricetidae</taxon>
        <taxon>Cricetinae</taxon>
        <taxon>Cricetulus</taxon>
    </lineage>
</organism>
<reference evidence="2" key="1">
    <citation type="submission" date="2025-08" db="UniProtKB">
        <authorList>
            <consortium name="Ensembl"/>
        </authorList>
    </citation>
    <scope>IDENTIFICATION</scope>
</reference>
<evidence type="ECO:0000313" key="2">
    <source>
        <dbReference type="Ensembl" id="ENSCGRP00001006441.1"/>
    </source>
</evidence>
<evidence type="ECO:0000259" key="1">
    <source>
        <dbReference type="Pfam" id="PF15115"/>
    </source>
</evidence>
<dbReference type="Proteomes" id="UP000694386">
    <property type="component" value="Unplaced"/>
</dbReference>
<dbReference type="InterPro" id="IPR029369">
    <property type="entry name" value="HDNR"/>
</dbReference>
<dbReference type="AlphaFoldDB" id="A0A8C2LPF4"/>
<reference evidence="2" key="2">
    <citation type="submission" date="2025-09" db="UniProtKB">
        <authorList>
            <consortium name="Ensembl"/>
        </authorList>
    </citation>
    <scope>IDENTIFICATION</scope>
</reference>
<dbReference type="Ensembl" id="ENSCGRT00001010114.1">
    <property type="protein sequence ID" value="ENSCGRP00001006441.1"/>
    <property type="gene ID" value="ENSCGRG00001008694.1"/>
</dbReference>
<dbReference type="Pfam" id="PF15115">
    <property type="entry name" value="HDNR"/>
    <property type="match status" value="1"/>
</dbReference>
<protein>
    <submittedName>
        <fullName evidence="2">Testis expressed 36</fullName>
    </submittedName>
</protein>
<sequence length="187" mass="21875">LQKGRDHMLCFQFPHIGMVQKTPESITSTTLKEINCPFLSQQVERKLPPIYKIREKQAEKKSFPFSVHDNRHSFENSGYYFDAGLGRKKISPEKRQHLSRNFNLWAGDFIPSRFDGLSNNQMSYVQKEAMVISTFRRFPRSYDKKWSAFTCVPNQSFKEFPNKKFSVDRKAKILDEVCDVISSGIHK</sequence>
<feature type="domain" description="Domain of unknown function with conserved HDNR motif" evidence="1">
    <location>
        <begin position="13"/>
        <end position="163"/>
    </location>
</feature>
<proteinExistence type="predicted"/>